<evidence type="ECO:0000313" key="6">
    <source>
        <dbReference type="Proteomes" id="UP001652740"/>
    </source>
</evidence>
<comment type="catalytic activity">
    <reaction evidence="5">
        <text>glucuronate acceptor + UDP-alpha-D-glucuronate = acceptor beta-D-glucuronoside + UDP + H(+)</text>
        <dbReference type="Rhea" id="RHEA:21032"/>
        <dbReference type="ChEBI" id="CHEBI:15378"/>
        <dbReference type="ChEBI" id="CHEBI:58052"/>
        <dbReference type="ChEBI" id="CHEBI:58223"/>
        <dbReference type="ChEBI" id="CHEBI:132367"/>
        <dbReference type="ChEBI" id="CHEBI:132368"/>
        <dbReference type="EC" id="2.4.1.17"/>
    </reaction>
</comment>
<dbReference type="EC" id="2.4.1.17" evidence="5"/>
<sequence length="524" mass="60396">MKYSYLLPTIVLLTSLSETKSARILAVFVIPAKSHHVIFRTLTLELAKRGHELVVITPHPVFQNGKTPDNYKEIDVSDKCREAWSRKPMNSGHGSVSDLKNVISAQLDIIVDLFYEYLEDEQVNKILHDPNAKFDLLIVEGWFRPSVAFSHKFNIPVIRFSSFGSCFTEYEDNGAIQYPVFSPKMCGTTLKDNTFWGQITALYDSLIYAKIHKSRDKENEDRLKKHFGADIPSLDDLNQNVNVLMMNVPRIWEMYTPTPPNLIHVAGIHLNVEKELPNDLKTYLDSLPNDVIYISFGTNVETSTIPAKQLQMMVNVLSRLPYQVIWKWNEDELPGRSGNIMISKWLPQEALLRHPKVKLFITQGGLQSTQEAIFAGVPLLGMPLNIDQFYNVENYIRLKIGLRQDLKTLNEEKFGETILTLLNDKSYRDNVQRLSVKLHDERLPPLARAVWWTEHVLRHAGAPYLRAPAANMHWARYYELDLLAIFITICLFSITLVYLCLYYLLLFIFNFLKNSVGFQKYKIV</sequence>
<dbReference type="PROSITE" id="PS00375">
    <property type="entry name" value="UDPGT"/>
    <property type="match status" value="1"/>
</dbReference>
<dbReference type="KEGG" id="gmw:113514773"/>
<dbReference type="GO" id="GO:0016020">
    <property type="term" value="C:membrane"/>
    <property type="evidence" value="ECO:0007669"/>
    <property type="project" value="UniProtKB-SubCell"/>
</dbReference>
<evidence type="ECO:0000256" key="3">
    <source>
        <dbReference type="ARBA" id="ARBA00022679"/>
    </source>
</evidence>
<protein>
    <recommendedName>
        <fullName evidence="5">UDP-glucuronosyltransferase</fullName>
        <ecNumber evidence="5">2.4.1.17</ecNumber>
    </recommendedName>
</protein>
<dbReference type="Pfam" id="PF00201">
    <property type="entry name" value="UDPGT"/>
    <property type="match status" value="1"/>
</dbReference>
<dbReference type="InterPro" id="IPR035595">
    <property type="entry name" value="UDP_glycos_trans_CS"/>
</dbReference>
<proteinExistence type="inferred from homology"/>
<dbReference type="Gene3D" id="3.40.50.2000">
    <property type="entry name" value="Glycogen Phosphorylase B"/>
    <property type="match status" value="2"/>
</dbReference>
<dbReference type="GO" id="GO:0015020">
    <property type="term" value="F:glucuronosyltransferase activity"/>
    <property type="evidence" value="ECO:0007669"/>
    <property type="project" value="UniProtKB-EC"/>
</dbReference>
<name>A0A6J3CGY3_GALME</name>
<dbReference type="InParanoid" id="A0A6J3CGY3"/>
<keyword evidence="5" id="KW-1133">Transmembrane helix</keyword>
<keyword evidence="5" id="KW-0812">Transmembrane</keyword>
<reference evidence="7" key="1">
    <citation type="submission" date="2025-08" db="UniProtKB">
        <authorList>
            <consortium name="RefSeq"/>
        </authorList>
    </citation>
    <scope>IDENTIFICATION</scope>
    <source>
        <tissue evidence="7">Whole larvae</tissue>
    </source>
</reference>
<evidence type="ECO:0000256" key="4">
    <source>
        <dbReference type="RuleBase" id="RU003718"/>
    </source>
</evidence>
<dbReference type="InterPro" id="IPR050271">
    <property type="entry name" value="UDP-glycosyltransferase"/>
</dbReference>
<organism evidence="6 7">
    <name type="scientific">Galleria mellonella</name>
    <name type="common">Greater wax moth</name>
    <dbReference type="NCBI Taxonomy" id="7137"/>
    <lineage>
        <taxon>Eukaryota</taxon>
        <taxon>Metazoa</taxon>
        <taxon>Ecdysozoa</taxon>
        <taxon>Arthropoda</taxon>
        <taxon>Hexapoda</taxon>
        <taxon>Insecta</taxon>
        <taxon>Pterygota</taxon>
        <taxon>Neoptera</taxon>
        <taxon>Endopterygota</taxon>
        <taxon>Lepidoptera</taxon>
        <taxon>Glossata</taxon>
        <taxon>Ditrysia</taxon>
        <taxon>Pyraloidea</taxon>
        <taxon>Pyralidae</taxon>
        <taxon>Galleriinae</taxon>
        <taxon>Galleria</taxon>
    </lineage>
</organism>
<comment type="similarity">
    <text evidence="1 4">Belongs to the UDP-glycosyltransferase family.</text>
</comment>
<evidence type="ECO:0000256" key="5">
    <source>
        <dbReference type="RuleBase" id="RU362059"/>
    </source>
</evidence>
<dbReference type="AlphaFoldDB" id="A0A6J3CGY3"/>
<comment type="subcellular location">
    <subcellularLocation>
        <location evidence="5">Membrane</location>
        <topology evidence="5">Single-pass membrane protein</topology>
    </subcellularLocation>
</comment>
<accession>A0A6J3CGY3</accession>
<evidence type="ECO:0000256" key="1">
    <source>
        <dbReference type="ARBA" id="ARBA00009995"/>
    </source>
</evidence>
<dbReference type="PANTHER" id="PTHR48043">
    <property type="entry name" value="EG:EG0003.4 PROTEIN-RELATED"/>
    <property type="match status" value="1"/>
</dbReference>
<keyword evidence="6" id="KW-1185">Reference proteome</keyword>
<feature type="transmembrane region" description="Helical" evidence="5">
    <location>
        <begin position="482"/>
        <end position="512"/>
    </location>
</feature>
<evidence type="ECO:0000256" key="2">
    <source>
        <dbReference type="ARBA" id="ARBA00022676"/>
    </source>
</evidence>
<keyword evidence="3 4" id="KW-0808">Transferase</keyword>
<dbReference type="GeneID" id="113514773"/>
<dbReference type="RefSeq" id="XP_031770384.2">
    <property type="nucleotide sequence ID" value="XM_031914524.2"/>
</dbReference>
<keyword evidence="2 4" id="KW-0328">Glycosyltransferase</keyword>
<gene>
    <name evidence="7" type="primary">LOC113514773</name>
</gene>
<dbReference type="CDD" id="cd03784">
    <property type="entry name" value="GT1_Gtf-like"/>
    <property type="match status" value="1"/>
</dbReference>
<dbReference type="PANTHER" id="PTHR48043:SF159">
    <property type="entry name" value="EG:EG0003.4 PROTEIN-RELATED"/>
    <property type="match status" value="1"/>
</dbReference>
<keyword evidence="5" id="KW-0472">Membrane</keyword>
<evidence type="ECO:0000313" key="7">
    <source>
        <dbReference type="RefSeq" id="XP_031770384.2"/>
    </source>
</evidence>
<dbReference type="SUPFAM" id="SSF53756">
    <property type="entry name" value="UDP-Glycosyltransferase/glycogen phosphorylase"/>
    <property type="match status" value="1"/>
</dbReference>
<dbReference type="InterPro" id="IPR002213">
    <property type="entry name" value="UDP_glucos_trans"/>
</dbReference>
<dbReference type="Proteomes" id="UP001652740">
    <property type="component" value="Unplaced"/>
</dbReference>